<evidence type="ECO:0000313" key="7">
    <source>
        <dbReference type="Proteomes" id="UP000186940"/>
    </source>
</evidence>
<dbReference type="InterPro" id="IPR046399">
    <property type="entry name" value="RNApol_Rpo7"/>
</dbReference>
<organism evidence="6 7">
    <name type="scientific">Candidatus Syntropharchaeum caldarium</name>
    <dbReference type="NCBI Taxonomy" id="1838285"/>
    <lineage>
        <taxon>Archaea</taxon>
        <taxon>Methanobacteriati</taxon>
        <taxon>Methanobacteriota</taxon>
        <taxon>Stenosarchaea group</taxon>
        <taxon>Methanomicrobia</taxon>
        <taxon>Methanosarcinales</taxon>
        <taxon>ANME-2 cluster</taxon>
        <taxon>Candidatus Syntropharchaeum</taxon>
    </lineage>
</organism>
<dbReference type="PANTHER" id="PTHR12709">
    <property type="entry name" value="DNA-DIRECTED RNA POLYMERASE II, III"/>
    <property type="match status" value="1"/>
</dbReference>
<dbReference type="CDD" id="cd04331">
    <property type="entry name" value="RNAP_E_N"/>
    <property type="match status" value="1"/>
</dbReference>
<accession>A0A1F2PAW6</accession>
<evidence type="ECO:0000256" key="4">
    <source>
        <dbReference type="HAMAP-Rule" id="MF_00865"/>
    </source>
</evidence>
<dbReference type="GO" id="GO:0003677">
    <property type="term" value="F:DNA binding"/>
    <property type="evidence" value="ECO:0007669"/>
    <property type="project" value="InterPro"/>
</dbReference>
<evidence type="ECO:0000256" key="1">
    <source>
        <dbReference type="ARBA" id="ARBA00009307"/>
    </source>
</evidence>
<comment type="domain">
    <text evidence="4">Forms 2 domains with an elongated structure; Rpo4 packs into the hinge region between the 2 domains.</text>
</comment>
<dbReference type="GO" id="GO:0005737">
    <property type="term" value="C:cytoplasm"/>
    <property type="evidence" value="ECO:0007669"/>
    <property type="project" value="UniProtKB-SubCell"/>
</dbReference>
<keyword evidence="4" id="KW-0808">Transferase</keyword>
<dbReference type="EMBL" id="LYOS01000002">
    <property type="protein sequence ID" value="OFV68205.1"/>
    <property type="molecule type" value="Genomic_DNA"/>
</dbReference>
<dbReference type="Gene3D" id="2.40.50.140">
    <property type="entry name" value="Nucleic acid-binding proteins"/>
    <property type="match status" value="1"/>
</dbReference>
<dbReference type="GO" id="GO:0000428">
    <property type="term" value="C:DNA-directed RNA polymerase complex"/>
    <property type="evidence" value="ECO:0007669"/>
    <property type="project" value="UniProtKB-KW"/>
</dbReference>
<dbReference type="PANTHER" id="PTHR12709:SF4">
    <property type="entry name" value="DNA-DIRECTED RNA POLYMERASE II SUBUNIT RPB7"/>
    <property type="match status" value="1"/>
</dbReference>
<reference evidence="6" key="1">
    <citation type="submission" date="2016-05" db="EMBL/GenBank/DDBJ databases">
        <title>Microbial consortia oxidize butane by reversing methanogenesis.</title>
        <authorList>
            <person name="Laso-Perez R."/>
            <person name="Richter M."/>
            <person name="Wegener G."/>
            <person name="Musat F."/>
        </authorList>
    </citation>
    <scope>NUCLEOTIDE SEQUENCE [LARGE SCALE GENOMIC DNA]</scope>
    <source>
        <strain evidence="6">BOX2</strain>
    </source>
</reference>
<comment type="subunit">
    <text evidence="4">Part of the RNA polymerase complex. Forms a stalk with Rpo4 that extends from the main structure.</text>
</comment>
<keyword evidence="7" id="KW-1185">Reference proteome</keyword>
<dbReference type="InterPro" id="IPR045113">
    <property type="entry name" value="Rpb7-like"/>
</dbReference>
<sequence>MYLKMQLVNTVRVPPEFLGSDLNLVVKELLCESLEGRIDKKLGMIVVVIDLIELGEGKILAGDGGIYYESTFNALVYRPQLQEITKGRVVEIVNFGAFVEIGPMDGLVHVSQISDDFISYDEKNARLVCRESNRALSEGDGVVVRIVAVSLNESDPGESKIGLTMRQPTLGKFEWIEEEKRRSENE</sequence>
<proteinExistence type="inferred from homology"/>
<comment type="caution">
    <text evidence="6">The sequence shown here is derived from an EMBL/GenBank/DDBJ whole genome shotgun (WGS) entry which is preliminary data.</text>
</comment>
<dbReference type="NCBIfam" id="NF006333">
    <property type="entry name" value="PRK08563.1"/>
    <property type="match status" value="1"/>
</dbReference>
<evidence type="ECO:0000259" key="5">
    <source>
        <dbReference type="PROSITE" id="PS50126"/>
    </source>
</evidence>
<keyword evidence="3 4" id="KW-0804">Transcription</keyword>
<dbReference type="Pfam" id="PF03876">
    <property type="entry name" value="SHS2_Rpb7-N"/>
    <property type="match status" value="1"/>
</dbReference>
<dbReference type="PATRIC" id="fig|1838285.3.peg.854"/>
<dbReference type="STRING" id="1838285.SCAL_000845"/>
<dbReference type="InterPro" id="IPR012340">
    <property type="entry name" value="NA-bd_OB-fold"/>
</dbReference>
<keyword evidence="4" id="KW-0548">Nucleotidyltransferase</keyword>
<dbReference type="InterPro" id="IPR004519">
    <property type="entry name" value="RNAP_E/RPC8"/>
</dbReference>
<dbReference type="NCBIfam" id="TIGR00448">
    <property type="entry name" value="rpoE"/>
    <property type="match status" value="1"/>
</dbReference>
<name>A0A1F2PAW6_9EURY</name>
<dbReference type="SUPFAM" id="SSF50249">
    <property type="entry name" value="Nucleic acid-binding proteins"/>
    <property type="match status" value="1"/>
</dbReference>
<dbReference type="InterPro" id="IPR005576">
    <property type="entry name" value="Rpb7-like_N"/>
</dbReference>
<dbReference type="Gene3D" id="3.30.1490.120">
    <property type="entry name" value="RNA polymerase Rpb7-like, N-terminal domain"/>
    <property type="match status" value="1"/>
</dbReference>
<dbReference type="Pfam" id="PF00575">
    <property type="entry name" value="S1"/>
    <property type="match status" value="1"/>
</dbReference>
<keyword evidence="4" id="KW-0963">Cytoplasm</keyword>
<evidence type="ECO:0000256" key="3">
    <source>
        <dbReference type="ARBA" id="ARBA00023163"/>
    </source>
</evidence>
<feature type="domain" description="S1 motif" evidence="5">
    <location>
        <begin position="82"/>
        <end position="166"/>
    </location>
</feature>
<dbReference type="SMART" id="SM00316">
    <property type="entry name" value="S1"/>
    <property type="match status" value="1"/>
</dbReference>
<dbReference type="Proteomes" id="UP000186940">
    <property type="component" value="Unassembled WGS sequence"/>
</dbReference>
<protein>
    <recommendedName>
        <fullName evidence="4">DNA-directed RNA polymerase subunit Rpo7</fullName>
        <ecNumber evidence="4">2.7.7.6</ecNumber>
    </recommendedName>
    <alternativeName>
        <fullName evidence="4">DNA-directed RNA polymerase subunit E</fullName>
    </alternativeName>
</protein>
<comment type="catalytic activity">
    <reaction evidence="4">
        <text>RNA(n) + a ribonucleoside 5'-triphosphate = RNA(n+1) + diphosphate</text>
        <dbReference type="Rhea" id="RHEA:21248"/>
        <dbReference type="Rhea" id="RHEA-COMP:14527"/>
        <dbReference type="Rhea" id="RHEA-COMP:17342"/>
        <dbReference type="ChEBI" id="CHEBI:33019"/>
        <dbReference type="ChEBI" id="CHEBI:61557"/>
        <dbReference type="ChEBI" id="CHEBI:140395"/>
        <dbReference type="EC" id="2.7.7.6"/>
    </reaction>
</comment>
<comment type="similarity">
    <text evidence="1 4">Belongs to the eukaryotic RPB7/RPC8 RNA polymerase subunit family.</text>
</comment>
<dbReference type="AlphaFoldDB" id="A0A1F2PAW6"/>
<gene>
    <name evidence="4" type="primary">rpo7</name>
    <name evidence="4" type="synonym">rpoE</name>
    <name evidence="6" type="ORF">SCAL_000845</name>
</gene>
<dbReference type="PROSITE" id="PS50126">
    <property type="entry name" value="S1"/>
    <property type="match status" value="1"/>
</dbReference>
<dbReference type="InterPro" id="IPR003029">
    <property type="entry name" value="S1_domain"/>
</dbReference>
<dbReference type="GO" id="GO:0006352">
    <property type="term" value="P:DNA-templated transcription initiation"/>
    <property type="evidence" value="ECO:0007669"/>
    <property type="project" value="InterPro"/>
</dbReference>
<dbReference type="GO" id="GO:0003899">
    <property type="term" value="F:DNA-directed RNA polymerase activity"/>
    <property type="evidence" value="ECO:0007669"/>
    <property type="project" value="UniProtKB-UniRule"/>
</dbReference>
<dbReference type="HAMAP" id="MF_00865">
    <property type="entry name" value="RNApol_arch_Rpo7"/>
    <property type="match status" value="1"/>
</dbReference>
<evidence type="ECO:0000313" key="6">
    <source>
        <dbReference type="EMBL" id="OFV68205.1"/>
    </source>
</evidence>
<dbReference type="SUPFAM" id="SSF88798">
    <property type="entry name" value="N-terminal, heterodimerisation domain of RBP7 (RpoE)"/>
    <property type="match status" value="1"/>
</dbReference>
<dbReference type="InterPro" id="IPR036898">
    <property type="entry name" value="RNA_pol_Rpb7-like_N_sf"/>
</dbReference>
<evidence type="ECO:0000256" key="2">
    <source>
        <dbReference type="ARBA" id="ARBA00022478"/>
    </source>
</evidence>
<dbReference type="EC" id="2.7.7.6" evidence="4"/>
<keyword evidence="2 4" id="KW-0240">DNA-directed RNA polymerase</keyword>
<dbReference type="CDD" id="cd04460">
    <property type="entry name" value="S1_RpoE"/>
    <property type="match status" value="1"/>
</dbReference>
<comment type="subcellular location">
    <subcellularLocation>
        <location evidence="4">Cytoplasm</location>
    </subcellularLocation>
</comment>
<comment type="function">
    <text evidence="4">DNA-dependent RNA polymerase (RNAP) catalyzes the transcription of DNA into RNA using the four ribonucleoside triphosphates as substrates.</text>
</comment>